<reference evidence="2" key="1">
    <citation type="submission" date="2017-11" db="EMBL/GenBank/DDBJ databases">
        <title>Genome sequencing of Fusobacterium periodonticum KCOM 1282.</title>
        <authorList>
            <person name="Kook J.-K."/>
            <person name="Park S.-N."/>
            <person name="Lim Y.K."/>
        </authorList>
    </citation>
    <scope>NUCLEOTIDE SEQUENCE [LARGE SCALE GENOMIC DNA]</scope>
    <source>
        <strain evidence="2">KCOM 1282</strain>
    </source>
</reference>
<dbReference type="EMBL" id="CP024702">
    <property type="protein sequence ID" value="ATV66260.1"/>
    <property type="molecule type" value="Genomic_DNA"/>
</dbReference>
<dbReference type="RefSeq" id="WP_099990733.1">
    <property type="nucleotide sequence ID" value="NZ_CP024702.1"/>
</dbReference>
<proteinExistence type="predicted"/>
<accession>A0AAD0ARK1</accession>
<evidence type="ECO:0000313" key="1">
    <source>
        <dbReference type="EMBL" id="ATV66260.1"/>
    </source>
</evidence>
<dbReference type="AlphaFoldDB" id="A0AAD0ARK1"/>
<evidence type="ECO:0000313" key="2">
    <source>
        <dbReference type="Proteomes" id="UP000231749"/>
    </source>
</evidence>
<dbReference type="Proteomes" id="UP000231749">
    <property type="component" value="Chromosome"/>
</dbReference>
<organism evidence="1 2">
    <name type="scientific">Fusobacterium pseudoperiodonticum</name>
    <dbReference type="NCBI Taxonomy" id="2663009"/>
    <lineage>
        <taxon>Bacteria</taxon>
        <taxon>Fusobacteriati</taxon>
        <taxon>Fusobacteriota</taxon>
        <taxon>Fusobacteriia</taxon>
        <taxon>Fusobacteriales</taxon>
        <taxon>Fusobacteriaceae</taxon>
        <taxon>Fusobacterium</taxon>
    </lineage>
</organism>
<gene>
    <name evidence="1" type="ORF">CTM86_06450</name>
</gene>
<protein>
    <submittedName>
        <fullName evidence="1">Uncharacterized protein</fullName>
    </submittedName>
</protein>
<name>A0AAD0ARK1_9FUSO</name>
<sequence length="295" mass="35453">MLVSKKKFNEKLEHLIKRVDLYKEVENDYLKRIEEKNGDCQYCMRSLGRIYITVASKELVVDKDIESFRKNIYVYSKLNLMGTDTRAYLAWKKMNLFCILMSNNKDFLDFILRNFDIIGHEKERYKKSEADFYLMRTILLALKGDWEEVIKRADFYSANPSKETGFKYFPLEFGFLKALAEKNIEKMKENINAMLEPKVARQMMYDESIFFYLHVYVLLYLKIASYYGFDLEIESDIVPKELIDNTPAKEYPEPYEFMKKFDLKTITPEEWKAWIYEYYPEPEILKEFEEKGSFI</sequence>